<dbReference type="EMBL" id="BJYZ01000006">
    <property type="protein sequence ID" value="GEO37464.1"/>
    <property type="molecule type" value="Genomic_DNA"/>
</dbReference>
<comment type="pathway">
    <text evidence="9">Protein modification; lipoprotein biosynthesis (signal peptide cleavage).</text>
</comment>
<dbReference type="PROSITE" id="PS00855">
    <property type="entry name" value="SPASE_II"/>
    <property type="match status" value="1"/>
</dbReference>
<protein>
    <recommendedName>
        <fullName evidence="9">Lipoprotein signal peptidase</fullName>
        <ecNumber evidence="9">3.4.23.36</ecNumber>
    </recommendedName>
    <alternativeName>
        <fullName evidence="9">Prolipoprotein signal peptidase</fullName>
    </alternativeName>
    <alternativeName>
        <fullName evidence="9">Signal peptidase II</fullName>
        <shortName evidence="9">SPase II</shortName>
    </alternativeName>
</protein>
<dbReference type="GO" id="GO:0004190">
    <property type="term" value="F:aspartic-type endopeptidase activity"/>
    <property type="evidence" value="ECO:0007669"/>
    <property type="project" value="UniProtKB-UniRule"/>
</dbReference>
<name>A0A512DLW2_9PROT</name>
<evidence type="ECO:0000256" key="9">
    <source>
        <dbReference type="HAMAP-Rule" id="MF_00161"/>
    </source>
</evidence>
<evidence type="ECO:0000256" key="7">
    <source>
        <dbReference type="ARBA" id="ARBA00022989"/>
    </source>
</evidence>
<keyword evidence="4 9" id="KW-0812">Transmembrane</keyword>
<feature type="active site" evidence="9">
    <location>
        <position position="157"/>
    </location>
</feature>
<evidence type="ECO:0000256" key="5">
    <source>
        <dbReference type="ARBA" id="ARBA00022750"/>
    </source>
</evidence>
<reference evidence="12 13" key="1">
    <citation type="submission" date="2019-07" db="EMBL/GenBank/DDBJ databases">
        <title>Whole genome shotgun sequence of Skermanella aerolata NBRC 106429.</title>
        <authorList>
            <person name="Hosoyama A."/>
            <person name="Uohara A."/>
            <person name="Ohji S."/>
            <person name="Ichikawa N."/>
        </authorList>
    </citation>
    <scope>NUCLEOTIDE SEQUENCE [LARGE SCALE GENOMIC DNA]</scope>
    <source>
        <strain evidence="12 13">NBRC 106429</strain>
    </source>
</reference>
<proteinExistence type="inferred from homology"/>
<dbReference type="GO" id="GO:0005886">
    <property type="term" value="C:plasma membrane"/>
    <property type="evidence" value="ECO:0007669"/>
    <property type="project" value="UniProtKB-SubCell"/>
</dbReference>
<evidence type="ECO:0000313" key="13">
    <source>
        <dbReference type="Proteomes" id="UP000321523"/>
    </source>
</evidence>
<keyword evidence="7 9" id="KW-1133">Transmembrane helix</keyword>
<evidence type="ECO:0000313" key="12">
    <source>
        <dbReference type="EMBL" id="GEO37464.1"/>
    </source>
</evidence>
<evidence type="ECO:0000256" key="11">
    <source>
        <dbReference type="RuleBase" id="RU004181"/>
    </source>
</evidence>
<keyword evidence="12" id="KW-0449">Lipoprotein</keyword>
<evidence type="ECO:0000256" key="2">
    <source>
        <dbReference type="ARBA" id="ARBA00022475"/>
    </source>
</evidence>
<feature type="transmembrane region" description="Helical" evidence="9">
    <location>
        <begin position="26"/>
        <end position="45"/>
    </location>
</feature>
<gene>
    <name evidence="9 12" type="primary">lspA</name>
    <name evidence="12" type="ORF">SAE02_16120</name>
</gene>
<evidence type="ECO:0000256" key="10">
    <source>
        <dbReference type="RuleBase" id="RU000594"/>
    </source>
</evidence>
<dbReference type="RefSeq" id="WP_244619457.1">
    <property type="nucleotide sequence ID" value="NZ_BJYZ01000006.1"/>
</dbReference>
<feature type="transmembrane region" description="Helical" evidence="9">
    <location>
        <begin position="112"/>
        <end position="129"/>
    </location>
</feature>
<evidence type="ECO:0000256" key="1">
    <source>
        <dbReference type="ARBA" id="ARBA00006139"/>
    </source>
</evidence>
<comment type="caution">
    <text evidence="12">The sequence shown here is derived from an EMBL/GenBank/DDBJ whole genome shotgun (WGS) entry which is preliminary data.</text>
</comment>
<dbReference type="HAMAP" id="MF_00161">
    <property type="entry name" value="LspA"/>
    <property type="match status" value="1"/>
</dbReference>
<sequence length="187" mass="20366">MSGGTKVGRSRDEAGAVDRPRSMIRLGLIIALIVMILDQASKWWMLEGVGMLANPRVIEVTSYFNLVMAWNRGVSFSLFWHEAEYMPYVLSAVALGIVAFLLSWLRKADRPFLAVSIGMVIGGALGNVVDRLRFGAVTDFLDFHVLGYHWPAFNVADTGISVGVALIVIDSLFGSQDADGEKGGTKD</sequence>
<dbReference type="PANTHER" id="PTHR33695">
    <property type="entry name" value="LIPOPROTEIN SIGNAL PEPTIDASE"/>
    <property type="match status" value="1"/>
</dbReference>
<keyword evidence="13" id="KW-1185">Reference proteome</keyword>
<evidence type="ECO:0000256" key="3">
    <source>
        <dbReference type="ARBA" id="ARBA00022670"/>
    </source>
</evidence>
<keyword evidence="6 9" id="KW-0378">Hydrolase</keyword>
<feature type="transmembrane region" description="Helical" evidence="9">
    <location>
        <begin position="85"/>
        <end position="105"/>
    </location>
</feature>
<evidence type="ECO:0000256" key="6">
    <source>
        <dbReference type="ARBA" id="ARBA00022801"/>
    </source>
</evidence>
<feature type="active site" evidence="9">
    <location>
        <position position="139"/>
    </location>
</feature>
<dbReference type="PANTHER" id="PTHR33695:SF1">
    <property type="entry name" value="LIPOPROTEIN SIGNAL PEPTIDASE"/>
    <property type="match status" value="1"/>
</dbReference>
<dbReference type="PRINTS" id="PR00781">
    <property type="entry name" value="LIPOSIGPTASE"/>
</dbReference>
<dbReference type="NCBIfam" id="TIGR00077">
    <property type="entry name" value="lspA"/>
    <property type="match status" value="1"/>
</dbReference>
<evidence type="ECO:0000256" key="8">
    <source>
        <dbReference type="ARBA" id="ARBA00023136"/>
    </source>
</evidence>
<keyword evidence="5 9" id="KW-0064">Aspartyl protease</keyword>
<comment type="subcellular location">
    <subcellularLocation>
        <location evidence="9">Cell membrane</location>
        <topology evidence="9">Multi-pass membrane protein</topology>
    </subcellularLocation>
</comment>
<comment type="function">
    <text evidence="9 10">This protein specifically catalyzes the removal of signal peptides from prolipoproteins.</text>
</comment>
<dbReference type="UniPathway" id="UPA00665"/>
<evidence type="ECO:0000256" key="4">
    <source>
        <dbReference type="ARBA" id="ARBA00022692"/>
    </source>
</evidence>
<dbReference type="EC" id="3.4.23.36" evidence="9"/>
<dbReference type="GO" id="GO:0006508">
    <property type="term" value="P:proteolysis"/>
    <property type="evidence" value="ECO:0007669"/>
    <property type="project" value="UniProtKB-KW"/>
</dbReference>
<organism evidence="12 13">
    <name type="scientific">Skermanella aerolata</name>
    <dbReference type="NCBI Taxonomy" id="393310"/>
    <lineage>
        <taxon>Bacteria</taxon>
        <taxon>Pseudomonadati</taxon>
        <taxon>Pseudomonadota</taxon>
        <taxon>Alphaproteobacteria</taxon>
        <taxon>Rhodospirillales</taxon>
        <taxon>Azospirillaceae</taxon>
        <taxon>Skermanella</taxon>
    </lineage>
</organism>
<dbReference type="Proteomes" id="UP000321523">
    <property type="component" value="Unassembled WGS sequence"/>
</dbReference>
<keyword evidence="2 9" id="KW-1003">Cell membrane</keyword>
<keyword evidence="8 9" id="KW-0472">Membrane</keyword>
<dbReference type="AlphaFoldDB" id="A0A512DLW2"/>
<comment type="similarity">
    <text evidence="1 9 11">Belongs to the peptidase A8 family.</text>
</comment>
<keyword evidence="3 9" id="KW-0645">Protease</keyword>
<feature type="transmembrane region" description="Helical" evidence="9">
    <location>
        <begin position="149"/>
        <end position="169"/>
    </location>
</feature>
<comment type="catalytic activity">
    <reaction evidence="9 10">
        <text>Release of signal peptides from bacterial membrane prolipoproteins. Hydrolyzes -Xaa-Yaa-Zaa-|-(S,diacylglyceryl)Cys-, in which Xaa is hydrophobic (preferably Leu), and Yaa (Ala or Ser) and Zaa (Gly or Ala) have small, neutral side chains.</text>
        <dbReference type="EC" id="3.4.23.36"/>
    </reaction>
</comment>
<accession>A0A512DLW2</accession>
<dbReference type="Pfam" id="PF01252">
    <property type="entry name" value="Peptidase_A8"/>
    <property type="match status" value="1"/>
</dbReference>
<dbReference type="InterPro" id="IPR001872">
    <property type="entry name" value="Peptidase_A8"/>
</dbReference>